<dbReference type="EMBL" id="UOFC01000110">
    <property type="protein sequence ID" value="VAW46663.1"/>
    <property type="molecule type" value="Genomic_DNA"/>
</dbReference>
<name>A0A3B0W2M5_9ZZZZ</name>
<feature type="domain" description="Flagellar hook-length control protein-like C-terminal" evidence="2">
    <location>
        <begin position="369"/>
        <end position="448"/>
    </location>
</feature>
<dbReference type="Gene3D" id="3.30.750.140">
    <property type="match status" value="1"/>
</dbReference>
<feature type="compositionally biased region" description="Polar residues" evidence="1">
    <location>
        <begin position="232"/>
        <end position="244"/>
    </location>
</feature>
<dbReference type="InterPro" id="IPR052563">
    <property type="entry name" value="FliK"/>
</dbReference>
<evidence type="ECO:0000259" key="2">
    <source>
        <dbReference type="Pfam" id="PF02120"/>
    </source>
</evidence>
<dbReference type="InterPro" id="IPR021136">
    <property type="entry name" value="Flagellar_hook_control-like_C"/>
</dbReference>
<dbReference type="CDD" id="cd17470">
    <property type="entry name" value="T3SS_Flik_C"/>
    <property type="match status" value="1"/>
</dbReference>
<sequence>MNLANMNPIKMPLAEGFSVSNKAPLESTGFSGLFSAMISEQATEKTIPADAQNALDIIAGVGIKETVFKTENTPVTTLVMVPIREQEAVKMSNIDPLTFDLSSLDSQKESLLKGSDEALALSIVIPSPSITSLETDSLKTEASLISLASELIENEAFTFSNVSNEIPSPPIDSLESIVLGNNIPANQNNGASNEQKLDLTPLLESKEAEIPFDINGIQSGLLGSNTANQNIGQNGVTGINQNGGSPSLPPSSASSTTVSWSSQASSGFEQSGQSAQNGAGQQAQQQTSQQQSQQQAMMFAQLNQENKQQSLAQQAAVRAINESIAKAEGREVLGGAEIASLDRKFTLPLGLQTINLPIKHPQWGQALGQRIVFMSNNSLQQAQITLNPQKLGQIQVTLQLDKDQQMHVSLVAQNGVTREAMESALPRLREMMEQAGVTLSTVDVRDQKTFSEHDTSGSSRQQKQTPENPTVEDAHLEERSLSTFVSTNNIVDYYA</sequence>
<protein>
    <recommendedName>
        <fullName evidence="2">Flagellar hook-length control protein-like C-terminal domain-containing protein</fullName>
    </recommendedName>
</protein>
<evidence type="ECO:0000256" key="1">
    <source>
        <dbReference type="SAM" id="MobiDB-lite"/>
    </source>
</evidence>
<gene>
    <name evidence="3" type="ORF">MNBD_GAMMA03-1166</name>
</gene>
<organism evidence="3">
    <name type="scientific">hydrothermal vent metagenome</name>
    <dbReference type="NCBI Taxonomy" id="652676"/>
    <lineage>
        <taxon>unclassified sequences</taxon>
        <taxon>metagenomes</taxon>
        <taxon>ecological metagenomes</taxon>
    </lineage>
</organism>
<dbReference type="InterPro" id="IPR038610">
    <property type="entry name" value="FliK-like_C_sf"/>
</dbReference>
<dbReference type="PANTHER" id="PTHR37533:SF2">
    <property type="entry name" value="FLAGELLAR HOOK-LENGTH CONTROL PROTEIN"/>
    <property type="match status" value="1"/>
</dbReference>
<proteinExistence type="predicted"/>
<feature type="compositionally biased region" description="Low complexity" evidence="1">
    <location>
        <begin position="250"/>
        <end position="296"/>
    </location>
</feature>
<accession>A0A3B0W2M5</accession>
<feature type="region of interest" description="Disordered" evidence="1">
    <location>
        <begin position="445"/>
        <end position="477"/>
    </location>
</feature>
<reference evidence="3" key="1">
    <citation type="submission" date="2018-06" db="EMBL/GenBank/DDBJ databases">
        <authorList>
            <person name="Zhirakovskaya E."/>
        </authorList>
    </citation>
    <scope>NUCLEOTIDE SEQUENCE</scope>
</reference>
<dbReference type="Pfam" id="PF02120">
    <property type="entry name" value="Flg_hook"/>
    <property type="match status" value="1"/>
</dbReference>
<dbReference type="AlphaFoldDB" id="A0A3B0W2M5"/>
<feature type="compositionally biased region" description="Polar residues" evidence="1">
    <location>
        <begin position="456"/>
        <end position="468"/>
    </location>
</feature>
<feature type="compositionally biased region" description="Basic and acidic residues" evidence="1">
    <location>
        <begin position="445"/>
        <end position="455"/>
    </location>
</feature>
<feature type="region of interest" description="Disordered" evidence="1">
    <location>
        <begin position="232"/>
        <end position="296"/>
    </location>
</feature>
<dbReference type="PANTHER" id="PTHR37533">
    <property type="entry name" value="FLAGELLAR HOOK-LENGTH CONTROL PROTEIN"/>
    <property type="match status" value="1"/>
</dbReference>
<evidence type="ECO:0000313" key="3">
    <source>
        <dbReference type="EMBL" id="VAW46663.1"/>
    </source>
</evidence>